<accession>A0ABP1FPQ8</accession>
<dbReference type="InterPro" id="IPR000626">
    <property type="entry name" value="Ubiquitin-like_dom"/>
</dbReference>
<dbReference type="Gene3D" id="3.10.20.90">
    <property type="entry name" value="Phosphatidylinositol 3-kinase Catalytic Subunit, Chain A, domain 1"/>
    <property type="match status" value="1"/>
</dbReference>
<keyword evidence="6" id="KW-0539">Nucleus</keyword>
<comment type="subcellular location">
    <subcellularLocation>
        <location evidence="1">Nucleus</location>
    </subcellularLocation>
</comment>
<dbReference type="Pfam" id="PF01805">
    <property type="entry name" value="Surp"/>
    <property type="match status" value="2"/>
</dbReference>
<dbReference type="Gene3D" id="1.10.10.790">
    <property type="entry name" value="Surp module"/>
    <property type="match status" value="2"/>
</dbReference>
<evidence type="ECO:0000256" key="7">
    <source>
        <dbReference type="SAM" id="MobiDB-lite"/>
    </source>
</evidence>
<feature type="domain" description="SURP motif" evidence="9">
    <location>
        <begin position="65"/>
        <end position="107"/>
    </location>
</feature>
<feature type="region of interest" description="Disordered" evidence="7">
    <location>
        <begin position="498"/>
        <end position="669"/>
    </location>
</feature>
<feature type="domain" description="Ubiquitin-like" evidence="8">
    <location>
        <begin position="720"/>
        <end position="776"/>
    </location>
</feature>
<dbReference type="CDD" id="cd01800">
    <property type="entry name" value="Ubl_SF3a120"/>
    <property type="match status" value="1"/>
</dbReference>
<feature type="region of interest" description="Disordered" evidence="7">
    <location>
        <begin position="360"/>
        <end position="394"/>
    </location>
</feature>
<dbReference type="InterPro" id="IPR035967">
    <property type="entry name" value="SWAP/Surp_sf"/>
</dbReference>
<comment type="caution">
    <text evidence="10">The sequence shown here is derived from an EMBL/GenBank/DDBJ whole genome shotgun (WGS) entry which is preliminary data.</text>
</comment>
<feature type="compositionally biased region" description="Pro residues" evidence="7">
    <location>
        <begin position="604"/>
        <end position="663"/>
    </location>
</feature>
<gene>
    <name evidence="10" type="primary">g2597</name>
    <name evidence="10" type="ORF">VP750_LOCUS2219</name>
</gene>
<dbReference type="InterPro" id="IPR035563">
    <property type="entry name" value="SF3As1_ubi"/>
</dbReference>
<evidence type="ECO:0000256" key="2">
    <source>
        <dbReference type="ARBA" id="ARBA00022664"/>
    </source>
</evidence>
<dbReference type="PROSITE" id="PS50053">
    <property type="entry name" value="UBIQUITIN_2"/>
    <property type="match status" value="1"/>
</dbReference>
<dbReference type="Proteomes" id="UP001497392">
    <property type="component" value="Unassembled WGS sequence"/>
</dbReference>
<organism evidence="10 11">
    <name type="scientific">Coccomyxa viridis</name>
    <dbReference type="NCBI Taxonomy" id="1274662"/>
    <lineage>
        <taxon>Eukaryota</taxon>
        <taxon>Viridiplantae</taxon>
        <taxon>Chlorophyta</taxon>
        <taxon>core chlorophytes</taxon>
        <taxon>Trebouxiophyceae</taxon>
        <taxon>Trebouxiophyceae incertae sedis</taxon>
        <taxon>Coccomyxaceae</taxon>
        <taxon>Coccomyxa</taxon>
    </lineage>
</organism>
<dbReference type="SMART" id="SM00648">
    <property type="entry name" value="SWAP"/>
    <property type="match status" value="2"/>
</dbReference>
<feature type="compositionally biased region" description="Low complexity" evidence="7">
    <location>
        <begin position="549"/>
        <end position="563"/>
    </location>
</feature>
<evidence type="ECO:0000256" key="5">
    <source>
        <dbReference type="ARBA" id="ARBA00023187"/>
    </source>
</evidence>
<feature type="compositionally biased region" description="Pro residues" evidence="7">
    <location>
        <begin position="564"/>
        <end position="596"/>
    </location>
</feature>
<keyword evidence="4" id="KW-0677">Repeat</keyword>
<dbReference type="PANTHER" id="PTHR15316">
    <property type="entry name" value="SPLICEOSOME ASSOCIATED PROTEIN 114/SWAP SPLICING FACTOR-RELATED"/>
    <property type="match status" value="1"/>
</dbReference>
<name>A0ABP1FPQ8_9CHLO</name>
<feature type="domain" description="SURP motif" evidence="9">
    <location>
        <begin position="181"/>
        <end position="223"/>
    </location>
</feature>
<dbReference type="SUPFAM" id="SSF54236">
    <property type="entry name" value="Ubiquitin-like"/>
    <property type="match status" value="1"/>
</dbReference>
<dbReference type="InterPro" id="IPR045146">
    <property type="entry name" value="SF3A1"/>
</dbReference>
<evidence type="ECO:0000256" key="3">
    <source>
        <dbReference type="ARBA" id="ARBA00022728"/>
    </source>
</evidence>
<dbReference type="InterPro" id="IPR000061">
    <property type="entry name" value="Surp"/>
</dbReference>
<feature type="compositionally biased region" description="Pro residues" evidence="7">
    <location>
        <begin position="364"/>
        <end position="379"/>
    </location>
</feature>
<dbReference type="SMART" id="SM00213">
    <property type="entry name" value="UBQ"/>
    <property type="match status" value="1"/>
</dbReference>
<feature type="compositionally biased region" description="Low complexity" evidence="7">
    <location>
        <begin position="127"/>
        <end position="142"/>
    </location>
</feature>
<keyword evidence="2" id="KW-0507">mRNA processing</keyword>
<dbReference type="Pfam" id="PF12230">
    <property type="entry name" value="PRP21_like_P"/>
    <property type="match status" value="1"/>
</dbReference>
<evidence type="ECO:0000259" key="8">
    <source>
        <dbReference type="PROSITE" id="PS50053"/>
    </source>
</evidence>
<keyword evidence="5" id="KW-0508">mRNA splicing</keyword>
<feature type="compositionally biased region" description="Polar residues" evidence="7">
    <location>
        <begin position="117"/>
        <end position="126"/>
    </location>
</feature>
<protein>
    <submittedName>
        <fullName evidence="10">G2597 protein</fullName>
    </submittedName>
</protein>
<reference evidence="10 11" key="1">
    <citation type="submission" date="2024-06" db="EMBL/GenBank/DDBJ databases">
        <authorList>
            <person name="Kraege A."/>
            <person name="Thomma B."/>
        </authorList>
    </citation>
    <scope>NUCLEOTIDE SEQUENCE [LARGE SCALE GENOMIC DNA]</scope>
</reference>
<dbReference type="PROSITE" id="PS50128">
    <property type="entry name" value="SURP"/>
    <property type="match status" value="2"/>
</dbReference>
<feature type="region of interest" description="Disordered" evidence="7">
    <location>
        <begin position="117"/>
        <end position="142"/>
    </location>
</feature>
<evidence type="ECO:0000313" key="11">
    <source>
        <dbReference type="Proteomes" id="UP001497392"/>
    </source>
</evidence>
<evidence type="ECO:0000259" key="9">
    <source>
        <dbReference type="PROSITE" id="PS50128"/>
    </source>
</evidence>
<dbReference type="PANTHER" id="PTHR15316:SF1">
    <property type="entry name" value="SPLICING FACTOR 3A SUBUNIT 1"/>
    <property type="match status" value="1"/>
</dbReference>
<keyword evidence="3" id="KW-0747">Spliceosome</keyword>
<evidence type="ECO:0000256" key="1">
    <source>
        <dbReference type="ARBA" id="ARBA00004123"/>
    </source>
</evidence>
<evidence type="ECO:0000313" key="10">
    <source>
        <dbReference type="EMBL" id="CAL5220560.1"/>
    </source>
</evidence>
<feature type="compositionally biased region" description="Basic and acidic residues" evidence="7">
    <location>
        <begin position="498"/>
        <end position="508"/>
    </location>
</feature>
<keyword evidence="11" id="KW-1185">Reference proteome</keyword>
<evidence type="ECO:0000256" key="4">
    <source>
        <dbReference type="ARBA" id="ARBA00022737"/>
    </source>
</evidence>
<dbReference type="InterPro" id="IPR022030">
    <property type="entry name" value="SF3A1_dom"/>
</dbReference>
<sequence length="779" mass="84103">MAMENEVVAQAQAQMEDLNMGNGQIVAVGEARTVLPSPNLSQVKSVDTQTRAIGLIQPPPDIRAIVDKTADFVGRNGLTFEKKILANEANNVKFNFLRSTDPYHAYYRYKVTEAQNAAGNDSAPGTAQQQQQQADALSAAAQQPDKAATILSDAVKPLEPPEPDQYSVPTPEGMAALDLDTIRLTAQFVARNGKAFLTGLAAKEHGNPHFNFLKPTNSFFGFFTALCDAYFKVLMPPKDLPGKLRRTAENRTALLERCLRRLEYEKAKSAEAKAAASQLEAERSAMQSIDWHDFTVVETIDFYQDEDAELPPPMTQRDVIILNKAGLEAEEPAAEEDGDAAKNGKVEMDEAEKALIAEGQAAGQPPPGEAPEEAVPPPASGDAVMEIEDDEEPEQMKIVRDYKRPEQRRGNAGGMVVSPITGELVPIEQMGEHMRISLIDPRWKDQRDAMLAKIKDTTKASDDEIGRNLMGLARARPDVFGSTQDELSSIVEASIKDSKISGNDRDVAWDGATMGGQDLQNQVKQIADQRAGDLKRKEPEAMPKPILGPAPTGAPTGPAAAPAQAPPTLPPPPPRPAPTPLPPPPQTMRPVAPQPQYPHQMQPPAYPPAYPQPMAPPPQPYGNLPPPPRMPGGPMPPPQGMPRPPAGPAPPAAPAPPSGPPPPGDHDAKRARTDFVLQAEDEFLDAHPGHSKVRILCPDVEDNENLNGQLLEMEVASLLDTVSAIKARLAEVLQLPANKQRITRDGVGVLQDANSLAHYNVGPETMLSLAVRERGGRKK</sequence>
<dbReference type="SUPFAM" id="SSF109905">
    <property type="entry name" value="Surp module (SWAP domain)"/>
    <property type="match status" value="2"/>
</dbReference>
<proteinExistence type="predicted"/>
<evidence type="ECO:0000256" key="6">
    <source>
        <dbReference type="ARBA" id="ARBA00023242"/>
    </source>
</evidence>
<dbReference type="InterPro" id="IPR029071">
    <property type="entry name" value="Ubiquitin-like_domsf"/>
</dbReference>
<dbReference type="Pfam" id="PF00240">
    <property type="entry name" value="ubiquitin"/>
    <property type="match status" value="1"/>
</dbReference>
<feature type="compositionally biased region" description="Basic and acidic residues" evidence="7">
    <location>
        <begin position="530"/>
        <end position="541"/>
    </location>
</feature>
<dbReference type="EMBL" id="CAXHTA020000004">
    <property type="protein sequence ID" value="CAL5220560.1"/>
    <property type="molecule type" value="Genomic_DNA"/>
</dbReference>